<evidence type="ECO:0000313" key="1">
    <source>
        <dbReference type="EMBL" id="GKV00752.1"/>
    </source>
</evidence>
<dbReference type="EMBL" id="BPVZ01000016">
    <property type="protein sequence ID" value="GKV00752.1"/>
    <property type="molecule type" value="Genomic_DNA"/>
</dbReference>
<comment type="caution">
    <text evidence="1">The sequence shown here is derived from an EMBL/GenBank/DDBJ whole genome shotgun (WGS) entry which is preliminary data.</text>
</comment>
<sequence>MQIFQLTVAVKKSQKVDRCEAMQDLCYRYCDRPTHSTLLHLT</sequence>
<protein>
    <submittedName>
        <fullName evidence="1">Uncharacterized protein</fullName>
    </submittedName>
</protein>
<dbReference type="Proteomes" id="UP001054252">
    <property type="component" value="Unassembled WGS sequence"/>
</dbReference>
<proteinExistence type="predicted"/>
<keyword evidence="2" id="KW-1185">Reference proteome</keyword>
<gene>
    <name evidence="1" type="ORF">SLEP1_g13389</name>
</gene>
<organism evidence="1 2">
    <name type="scientific">Rubroshorea leprosula</name>
    <dbReference type="NCBI Taxonomy" id="152421"/>
    <lineage>
        <taxon>Eukaryota</taxon>
        <taxon>Viridiplantae</taxon>
        <taxon>Streptophyta</taxon>
        <taxon>Embryophyta</taxon>
        <taxon>Tracheophyta</taxon>
        <taxon>Spermatophyta</taxon>
        <taxon>Magnoliopsida</taxon>
        <taxon>eudicotyledons</taxon>
        <taxon>Gunneridae</taxon>
        <taxon>Pentapetalae</taxon>
        <taxon>rosids</taxon>
        <taxon>malvids</taxon>
        <taxon>Malvales</taxon>
        <taxon>Dipterocarpaceae</taxon>
        <taxon>Rubroshorea</taxon>
    </lineage>
</organism>
<evidence type="ECO:0000313" key="2">
    <source>
        <dbReference type="Proteomes" id="UP001054252"/>
    </source>
</evidence>
<name>A0AAV5IFQ2_9ROSI</name>
<reference evidence="1 2" key="1">
    <citation type="journal article" date="2021" name="Commun. Biol.">
        <title>The genome of Shorea leprosula (Dipterocarpaceae) highlights the ecological relevance of drought in aseasonal tropical rainforests.</title>
        <authorList>
            <person name="Ng K.K.S."/>
            <person name="Kobayashi M.J."/>
            <person name="Fawcett J.A."/>
            <person name="Hatakeyama M."/>
            <person name="Paape T."/>
            <person name="Ng C.H."/>
            <person name="Ang C.C."/>
            <person name="Tnah L.H."/>
            <person name="Lee C.T."/>
            <person name="Nishiyama T."/>
            <person name="Sese J."/>
            <person name="O'Brien M.J."/>
            <person name="Copetti D."/>
            <person name="Mohd Noor M.I."/>
            <person name="Ong R.C."/>
            <person name="Putra M."/>
            <person name="Sireger I.Z."/>
            <person name="Indrioko S."/>
            <person name="Kosugi Y."/>
            <person name="Izuno A."/>
            <person name="Isagi Y."/>
            <person name="Lee S.L."/>
            <person name="Shimizu K.K."/>
        </authorList>
    </citation>
    <scope>NUCLEOTIDE SEQUENCE [LARGE SCALE GENOMIC DNA]</scope>
    <source>
        <strain evidence="1">214</strain>
    </source>
</reference>
<accession>A0AAV5IFQ2</accession>
<dbReference type="AlphaFoldDB" id="A0AAV5IFQ2"/>